<dbReference type="PANTHER" id="PTHR24304:SF2">
    <property type="entry name" value="24-HYDROXYCHOLESTEROL 7-ALPHA-HYDROXYLASE"/>
    <property type="match status" value="1"/>
</dbReference>
<comment type="pathway">
    <text evidence="11">Steroid metabolism; ergosterol biosynthesis.</text>
</comment>
<keyword evidence="16" id="KW-1185">Reference proteome</keyword>
<comment type="subcellular location">
    <subcellularLocation>
        <location evidence="2">Endoplasmic reticulum membrane</location>
        <topology evidence="2">Single-pass membrane protein</topology>
    </subcellularLocation>
</comment>
<dbReference type="PROSITE" id="PS00086">
    <property type="entry name" value="CYTOCHROME_P450"/>
    <property type="match status" value="1"/>
</dbReference>
<evidence type="ECO:0000256" key="6">
    <source>
        <dbReference type="ARBA" id="ARBA00022824"/>
    </source>
</evidence>
<evidence type="ECO:0000313" key="15">
    <source>
        <dbReference type="EMBL" id="KAF4948512.1"/>
    </source>
</evidence>
<evidence type="ECO:0000256" key="4">
    <source>
        <dbReference type="ARBA" id="ARBA00022617"/>
    </source>
</evidence>
<dbReference type="CDD" id="cd11042">
    <property type="entry name" value="CYP51-like"/>
    <property type="match status" value="1"/>
</dbReference>
<reference evidence="15" key="2">
    <citation type="submission" date="2020-05" db="EMBL/GenBank/DDBJ databases">
        <authorList>
            <person name="Kim H.-S."/>
            <person name="Proctor R.H."/>
            <person name="Brown D.W."/>
        </authorList>
    </citation>
    <scope>NUCLEOTIDE SEQUENCE</scope>
    <source>
        <strain evidence="15">NRRL 45417</strain>
    </source>
</reference>
<sequence length="871" mass="98217">MSLPLKAKVSIRDNWEKPECRAQESMKKLKDVLGLDVYCEPQWQILVSELGSSWEDKGELVSSVASFIHVWFEALTELLDDESHEAWTDTVLTKVRELTSRLNLTVEVSENQRPSTKWSDAQLGFILYVPKDLIHQPAQYFGLFKEQLLECFEESRSSKTLPIHSTTGDEWADVGAEDPEEEPAKPPQTIHKAPSVDYLPDPNTMPKPSALFQQAPYHLFLYTSVSDRSSKIEIECSHSQTLEVLAEYLKRWTKTNVNRVDKPPAVEITLNHAASGFGLECDKLTLHCENRYGSIYNISAAAILNLVEGVFGLSQSGLGDKNQNGTGGIGFLEEIWLSFCPYKLPDSCNFTTHPTNRNHLFFSLQMFSLLYYPLWAFASCLTIITLNVLYQKLPRNANEPPLVFHWLPFFGNAVAYGLDPYGFFMKCREKHGDVFTFILFGRKIVACLGVDGNDFVLNSRIQDANAEEIYRPLTMPVFGSDVVYDCPNSKLMEQKKFVKFGLTQTALESHVQLIEREVLEYIQAVPLFSGGSGTVDVSKAMAEITIFTAARSLQGEEVRRKLTAEFAALYHDLDLGFTPVNFLFPWLPLPRNRRRDAAHVKMRETYMDIIHERRRGGGDLEKGTDMIANLMSCTYKNGQPIPDKEIAHMMITLLMAGQHSSSSASSWIILHLASSPDIAEELYQEQLINLGADGVLPSFQYSDLDKLPLLQNVVKETLRVHSSIHSILRKVKRPMQAPGSPYIITTDKVILAAPIVTALSEEYFPDGQIWDPHRWDNKPREETVTDDVVDYGYGAVSEGTKSPYLPFGAGRHRCIGEKFVYVNLGVIIATLVRNFRLSTLDGKPGVPATDYTSLFSRPAQPAYIKWERRKA</sequence>
<keyword evidence="10 14" id="KW-0472">Membrane</keyword>
<evidence type="ECO:0000256" key="14">
    <source>
        <dbReference type="SAM" id="Phobius"/>
    </source>
</evidence>
<keyword evidence="6" id="KW-0256">Endoplasmic reticulum</keyword>
<dbReference type="InterPro" id="IPR017972">
    <property type="entry name" value="Cyt_P450_CS"/>
</dbReference>
<keyword evidence="7" id="KW-0560">Oxidoreductase</keyword>
<dbReference type="SUPFAM" id="SSF48264">
    <property type="entry name" value="Cytochrome P450"/>
    <property type="match status" value="1"/>
</dbReference>
<dbReference type="OrthoDB" id="1055148at2759"/>
<dbReference type="GO" id="GO:0008398">
    <property type="term" value="F:sterol 14-demethylase activity"/>
    <property type="evidence" value="ECO:0007669"/>
    <property type="project" value="UniProtKB-ARBA"/>
</dbReference>
<organism evidence="15 16">
    <name type="scientific">Fusarium gaditjirri</name>
    <dbReference type="NCBI Taxonomy" id="282569"/>
    <lineage>
        <taxon>Eukaryota</taxon>
        <taxon>Fungi</taxon>
        <taxon>Dikarya</taxon>
        <taxon>Ascomycota</taxon>
        <taxon>Pezizomycotina</taxon>
        <taxon>Sordariomycetes</taxon>
        <taxon>Hypocreomycetidae</taxon>
        <taxon>Hypocreales</taxon>
        <taxon>Nectriaceae</taxon>
        <taxon>Fusarium</taxon>
        <taxon>Fusarium nisikadoi species complex</taxon>
    </lineage>
</organism>
<feature type="region of interest" description="Disordered" evidence="13">
    <location>
        <begin position="160"/>
        <end position="193"/>
    </location>
</feature>
<name>A0A8H4WSB8_9HYPO</name>
<dbReference type="Pfam" id="PF00067">
    <property type="entry name" value="p450"/>
    <property type="match status" value="1"/>
</dbReference>
<keyword evidence="8 12" id="KW-0408">Iron</keyword>
<keyword evidence="9" id="KW-0503">Monooxygenase</keyword>
<evidence type="ECO:0000256" key="11">
    <source>
        <dbReference type="ARBA" id="ARBA00029435"/>
    </source>
</evidence>
<dbReference type="PRINTS" id="PR00385">
    <property type="entry name" value="P450"/>
</dbReference>
<evidence type="ECO:0000256" key="13">
    <source>
        <dbReference type="SAM" id="MobiDB-lite"/>
    </source>
</evidence>
<proteinExistence type="inferred from homology"/>
<dbReference type="PANTHER" id="PTHR24304">
    <property type="entry name" value="CYTOCHROME P450 FAMILY 7"/>
    <property type="match status" value="1"/>
</dbReference>
<dbReference type="AlphaFoldDB" id="A0A8H4WSB8"/>
<evidence type="ECO:0000256" key="9">
    <source>
        <dbReference type="ARBA" id="ARBA00023033"/>
    </source>
</evidence>
<evidence type="ECO:0000256" key="8">
    <source>
        <dbReference type="ARBA" id="ARBA00023004"/>
    </source>
</evidence>
<keyword evidence="5 12" id="KW-0479">Metal-binding</keyword>
<evidence type="ECO:0000256" key="2">
    <source>
        <dbReference type="ARBA" id="ARBA00004389"/>
    </source>
</evidence>
<feature type="transmembrane region" description="Helical" evidence="14">
    <location>
        <begin position="369"/>
        <end position="390"/>
    </location>
</feature>
<keyword evidence="14" id="KW-1133">Transmembrane helix</keyword>
<evidence type="ECO:0008006" key="17">
    <source>
        <dbReference type="Google" id="ProtNLM"/>
    </source>
</evidence>
<keyword evidence="4 12" id="KW-0349">Heme</keyword>
<gene>
    <name evidence="15" type="ORF">FGADI_9576</name>
</gene>
<dbReference type="Proteomes" id="UP000604273">
    <property type="component" value="Unassembled WGS sequence"/>
</dbReference>
<dbReference type="Gene3D" id="1.10.630.10">
    <property type="entry name" value="Cytochrome P450"/>
    <property type="match status" value="1"/>
</dbReference>
<evidence type="ECO:0000256" key="10">
    <source>
        <dbReference type="ARBA" id="ARBA00023136"/>
    </source>
</evidence>
<accession>A0A8H4WSB8</accession>
<keyword evidence="14" id="KW-0812">Transmembrane</keyword>
<dbReference type="GO" id="GO:0005789">
    <property type="term" value="C:endoplasmic reticulum membrane"/>
    <property type="evidence" value="ECO:0007669"/>
    <property type="project" value="UniProtKB-SubCell"/>
</dbReference>
<feature type="transmembrane region" description="Helical" evidence="14">
    <location>
        <begin position="402"/>
        <end position="418"/>
    </location>
</feature>
<evidence type="ECO:0000256" key="12">
    <source>
        <dbReference type="PIRSR" id="PIRSR602403-1"/>
    </source>
</evidence>
<dbReference type="InterPro" id="IPR036396">
    <property type="entry name" value="Cyt_P450_sf"/>
</dbReference>
<dbReference type="GO" id="GO:0020037">
    <property type="term" value="F:heme binding"/>
    <property type="evidence" value="ECO:0007669"/>
    <property type="project" value="InterPro"/>
</dbReference>
<evidence type="ECO:0000256" key="3">
    <source>
        <dbReference type="ARBA" id="ARBA00010617"/>
    </source>
</evidence>
<feature type="compositionally biased region" description="Acidic residues" evidence="13">
    <location>
        <begin position="170"/>
        <end position="181"/>
    </location>
</feature>
<dbReference type="GO" id="GO:0005506">
    <property type="term" value="F:iron ion binding"/>
    <property type="evidence" value="ECO:0007669"/>
    <property type="project" value="InterPro"/>
</dbReference>
<dbReference type="InterPro" id="IPR050529">
    <property type="entry name" value="CYP450_sterol_14alpha_dmase"/>
</dbReference>
<dbReference type="FunFam" id="1.10.630.10:FF:000033">
    <property type="entry name" value="14-alpha sterol demethylase"/>
    <property type="match status" value="1"/>
</dbReference>
<evidence type="ECO:0000256" key="5">
    <source>
        <dbReference type="ARBA" id="ARBA00022723"/>
    </source>
</evidence>
<comment type="similarity">
    <text evidence="3">Belongs to the cytochrome P450 family.</text>
</comment>
<dbReference type="PRINTS" id="PR00465">
    <property type="entry name" value="EP450IV"/>
</dbReference>
<evidence type="ECO:0000256" key="1">
    <source>
        <dbReference type="ARBA" id="ARBA00001971"/>
    </source>
</evidence>
<feature type="binding site" description="axial binding residue" evidence="12">
    <location>
        <position position="814"/>
    </location>
    <ligand>
        <name>heme</name>
        <dbReference type="ChEBI" id="CHEBI:30413"/>
    </ligand>
    <ligandPart>
        <name>Fe</name>
        <dbReference type="ChEBI" id="CHEBI:18248"/>
    </ligandPart>
</feature>
<dbReference type="InterPro" id="IPR001128">
    <property type="entry name" value="Cyt_P450"/>
</dbReference>
<comment type="caution">
    <text evidence="15">The sequence shown here is derived from an EMBL/GenBank/DDBJ whole genome shotgun (WGS) entry which is preliminary data.</text>
</comment>
<evidence type="ECO:0000256" key="7">
    <source>
        <dbReference type="ARBA" id="ARBA00023002"/>
    </source>
</evidence>
<reference evidence="15" key="1">
    <citation type="journal article" date="2020" name="BMC Genomics">
        <title>Correction to: Identification and distribution of gene clusters required for synthesis of sphingolipid metabolism inhibitors in diverse species of the filamentous fungus Fusarium.</title>
        <authorList>
            <person name="Kim H.S."/>
            <person name="Lohmar J.M."/>
            <person name="Busman M."/>
            <person name="Brown D.W."/>
            <person name="Naumann T.A."/>
            <person name="Divon H.H."/>
            <person name="Lysoe E."/>
            <person name="Uhlig S."/>
            <person name="Proctor R.H."/>
        </authorList>
    </citation>
    <scope>NUCLEOTIDE SEQUENCE</scope>
    <source>
        <strain evidence="15">NRRL 45417</strain>
    </source>
</reference>
<dbReference type="EMBL" id="JABFAI010000260">
    <property type="protein sequence ID" value="KAF4948512.1"/>
    <property type="molecule type" value="Genomic_DNA"/>
</dbReference>
<evidence type="ECO:0000313" key="16">
    <source>
        <dbReference type="Proteomes" id="UP000604273"/>
    </source>
</evidence>
<protein>
    <recommendedName>
        <fullName evidence="17">Lanosterol 14-alpha demethylase</fullName>
    </recommendedName>
</protein>
<comment type="cofactor">
    <cofactor evidence="1 12">
        <name>heme</name>
        <dbReference type="ChEBI" id="CHEBI:30413"/>
    </cofactor>
</comment>
<dbReference type="InterPro" id="IPR002403">
    <property type="entry name" value="Cyt_P450_E_grp-IV"/>
</dbReference>